<dbReference type="InterPro" id="IPR043502">
    <property type="entry name" value="DNA/RNA_pol_sf"/>
</dbReference>
<dbReference type="InterPro" id="IPR013103">
    <property type="entry name" value="RVT_2"/>
</dbReference>
<keyword evidence="2" id="KW-1185">Reference proteome</keyword>
<dbReference type="Proteomes" id="UP000504610">
    <property type="component" value="Chromosome 8"/>
</dbReference>
<dbReference type="GeneID" id="108820378"/>
<proteinExistence type="predicted"/>
<reference evidence="3" key="2">
    <citation type="submission" date="2025-08" db="UniProtKB">
        <authorList>
            <consortium name="RefSeq"/>
        </authorList>
    </citation>
    <scope>IDENTIFICATION</scope>
    <source>
        <tissue evidence="3">Leaf</tissue>
    </source>
</reference>
<dbReference type="KEGG" id="rsz:108820378"/>
<dbReference type="PANTHER" id="PTHR11439">
    <property type="entry name" value="GAG-POL-RELATED RETROTRANSPOSON"/>
    <property type="match status" value="1"/>
</dbReference>
<dbReference type="PANTHER" id="PTHR11439:SF470">
    <property type="entry name" value="CYSTEINE-RICH RLK (RECEPTOR-LIKE PROTEIN KINASE) 8"/>
    <property type="match status" value="1"/>
</dbReference>
<dbReference type="CDD" id="cd09272">
    <property type="entry name" value="RNase_HI_RT_Ty1"/>
    <property type="match status" value="1"/>
</dbReference>
<organism evidence="2 3">
    <name type="scientific">Raphanus sativus</name>
    <name type="common">Radish</name>
    <name type="synonym">Raphanus raphanistrum var. sativus</name>
    <dbReference type="NCBI Taxonomy" id="3726"/>
    <lineage>
        <taxon>Eukaryota</taxon>
        <taxon>Viridiplantae</taxon>
        <taxon>Streptophyta</taxon>
        <taxon>Embryophyta</taxon>
        <taxon>Tracheophyta</taxon>
        <taxon>Spermatophyta</taxon>
        <taxon>Magnoliopsida</taxon>
        <taxon>eudicotyledons</taxon>
        <taxon>Gunneridae</taxon>
        <taxon>Pentapetalae</taxon>
        <taxon>rosids</taxon>
        <taxon>malvids</taxon>
        <taxon>Brassicales</taxon>
        <taxon>Brassicaceae</taxon>
        <taxon>Brassiceae</taxon>
        <taxon>Raphanus</taxon>
    </lineage>
</organism>
<dbReference type="RefSeq" id="XP_018448829.1">
    <property type="nucleotide sequence ID" value="XM_018593327.1"/>
</dbReference>
<dbReference type="OrthoDB" id="1106744at2759"/>
<accession>A0A6J0KP71</accession>
<protein>
    <submittedName>
        <fullName evidence="3">Uncharacterized mitochondrial protein AtMg00810-like</fullName>
    </submittedName>
</protein>
<dbReference type="Pfam" id="PF07727">
    <property type="entry name" value="RVT_2"/>
    <property type="match status" value="2"/>
</dbReference>
<feature type="domain" description="Reverse transcriptase Ty1/copia-type" evidence="1">
    <location>
        <begin position="9"/>
        <end position="112"/>
    </location>
</feature>
<name>A0A6J0KP71_RAPSA</name>
<dbReference type="SUPFAM" id="SSF56672">
    <property type="entry name" value="DNA/RNA polymerases"/>
    <property type="match status" value="1"/>
</dbReference>
<gene>
    <name evidence="3" type="primary">LOC108820378</name>
</gene>
<reference evidence="2" key="1">
    <citation type="journal article" date="2019" name="Database">
        <title>The radish genome database (RadishGD): an integrated information resource for radish genomics.</title>
        <authorList>
            <person name="Yu H.J."/>
            <person name="Baek S."/>
            <person name="Lee Y.J."/>
            <person name="Cho A."/>
            <person name="Mun J.H."/>
        </authorList>
    </citation>
    <scope>NUCLEOTIDE SEQUENCE [LARGE SCALE GENOMIC DNA]</scope>
    <source>
        <strain evidence="2">cv. WK10039</strain>
    </source>
</reference>
<feature type="domain" description="Reverse transcriptase Ty1/copia-type" evidence="1">
    <location>
        <begin position="127"/>
        <end position="223"/>
    </location>
</feature>
<evidence type="ECO:0000259" key="1">
    <source>
        <dbReference type="Pfam" id="PF07727"/>
    </source>
</evidence>
<dbReference type="AlphaFoldDB" id="A0A6J0KP71"/>
<evidence type="ECO:0000313" key="2">
    <source>
        <dbReference type="Proteomes" id="UP000504610"/>
    </source>
</evidence>
<evidence type="ECO:0000313" key="3">
    <source>
        <dbReference type="RefSeq" id="XP_018448829.1"/>
    </source>
</evidence>
<sequence>MGSLEETGTWTVCELSPGKHPVGCKWINTIKYNHDGTIERHKSRLVSMGYTQLECLDYLDTFSPVAKIGTLRLLIRLAAAKNWSITQLDISNAFLNGDLDEEIYMKLSPGYEELTGKSFLQILFANSTNHSLFIKYVDRFFLAILVYVDDILIVDNDDSAVSHFKDVLKSPFKLRDLGPAKYFLSFEIARNATGISINQRKYMLELLEEAGFLGCKPLSVPMEPNLKMSATSGVLLPDASVYRRLLGRLLYLTHTRSDITYAVRKLSQYMSAPTDVHLQAAYYVLRYLKNDPAHKLFYSASSALTLKAYSDADWTACPDSRQSVTGYCIFLGDSMISWRSKKQQTVSHSSSEAEYRTMADATCELIWLTTLLFEMQCSVPAPATLFCDNQSAL</sequence>